<protein>
    <recommendedName>
        <fullName evidence="10 11">UDP-N-acetylmuramoyl-tripeptide--D-alanyl-D-alanine ligase</fullName>
        <ecNumber evidence="10 11">6.3.2.10</ecNumber>
    </recommendedName>
    <alternativeName>
        <fullName evidence="10">D-alanyl-D-alanine-adding enzyme</fullName>
    </alternativeName>
</protein>
<dbReference type="Pfam" id="PF01225">
    <property type="entry name" value="Mur_ligase"/>
    <property type="match status" value="1"/>
</dbReference>
<evidence type="ECO:0000259" key="14">
    <source>
        <dbReference type="Pfam" id="PF08245"/>
    </source>
</evidence>
<dbReference type="InterPro" id="IPR035911">
    <property type="entry name" value="MurE/MurF_N"/>
</dbReference>
<evidence type="ECO:0000313" key="15">
    <source>
        <dbReference type="EMBL" id="QGT50558.1"/>
    </source>
</evidence>
<dbReference type="GO" id="GO:0009252">
    <property type="term" value="P:peptidoglycan biosynthetic process"/>
    <property type="evidence" value="ECO:0007669"/>
    <property type="project" value="UniProtKB-UniRule"/>
</dbReference>
<reference evidence="15" key="1">
    <citation type="journal article" date="2020" name="J. ISSAAS">
        <title>Lactobacilli and other gastrointestinal microbiota of Peromyscus leucopus, reservoir host for agents of Lyme disease and other zoonoses in North America.</title>
        <authorList>
            <person name="Milovic A."/>
            <person name="Bassam K."/>
            <person name="Shao H."/>
            <person name="Chatzistamou I."/>
            <person name="Tufts D.M."/>
            <person name="Diuk-Wasser M."/>
            <person name="Barbour A.G."/>
        </authorList>
    </citation>
    <scope>NUCLEOTIDE SEQUENCE</scope>
    <source>
        <strain evidence="15">LL30</strain>
    </source>
</reference>
<dbReference type="SUPFAM" id="SSF53623">
    <property type="entry name" value="MurD-like peptide ligases, catalytic domain"/>
    <property type="match status" value="1"/>
</dbReference>
<dbReference type="Gene3D" id="3.40.1390.10">
    <property type="entry name" value="MurE/MurF, N-terminal domain"/>
    <property type="match status" value="1"/>
</dbReference>
<dbReference type="EMBL" id="MN577571">
    <property type="protein sequence ID" value="QGT50558.1"/>
    <property type="molecule type" value="Genomic_DNA"/>
</dbReference>
<dbReference type="InterPro" id="IPR013221">
    <property type="entry name" value="Mur_ligase_cen"/>
</dbReference>
<dbReference type="InterPro" id="IPR004101">
    <property type="entry name" value="Mur_ligase_C"/>
</dbReference>
<dbReference type="PANTHER" id="PTHR43024">
    <property type="entry name" value="UDP-N-ACETYLMURAMOYL-TRIPEPTIDE--D-ALANYL-D-ALANINE LIGASE"/>
    <property type="match status" value="1"/>
</dbReference>
<dbReference type="HAMAP" id="MF_02019">
    <property type="entry name" value="MurF"/>
    <property type="match status" value="1"/>
</dbReference>
<keyword evidence="1 10" id="KW-0963">Cytoplasm</keyword>
<dbReference type="InterPro" id="IPR005863">
    <property type="entry name" value="UDP-N-AcMur_synth"/>
</dbReference>
<feature type="domain" description="Mur ligase C-terminal" evidence="13">
    <location>
        <begin position="314"/>
        <end position="437"/>
    </location>
</feature>
<keyword evidence="5 10" id="KW-0067">ATP-binding</keyword>
<evidence type="ECO:0000256" key="10">
    <source>
        <dbReference type="HAMAP-Rule" id="MF_02019"/>
    </source>
</evidence>
<dbReference type="GO" id="GO:0008360">
    <property type="term" value="P:regulation of cell shape"/>
    <property type="evidence" value="ECO:0007669"/>
    <property type="project" value="UniProtKB-KW"/>
</dbReference>
<dbReference type="GO" id="GO:0005524">
    <property type="term" value="F:ATP binding"/>
    <property type="evidence" value="ECO:0007669"/>
    <property type="project" value="UniProtKB-UniRule"/>
</dbReference>
<organism evidence="15">
    <name type="scientific">uncultured Elusimicrobia bacterium</name>
    <dbReference type="NCBI Taxonomy" id="699876"/>
    <lineage>
        <taxon>Bacteria</taxon>
        <taxon>Pseudomonadati</taxon>
        <taxon>Elusimicrobiota</taxon>
        <taxon>Elusimicrobia</taxon>
        <taxon>environmental samples</taxon>
    </lineage>
</organism>
<dbReference type="Pfam" id="PF08245">
    <property type="entry name" value="Mur_ligase_M"/>
    <property type="match status" value="1"/>
</dbReference>
<evidence type="ECO:0000256" key="1">
    <source>
        <dbReference type="ARBA" id="ARBA00022490"/>
    </source>
</evidence>
<dbReference type="InterPro" id="IPR051046">
    <property type="entry name" value="MurCDEF_CellWall_CoF430Synth"/>
</dbReference>
<evidence type="ECO:0000259" key="12">
    <source>
        <dbReference type="Pfam" id="PF01225"/>
    </source>
</evidence>
<comment type="pathway">
    <text evidence="10 11">Cell wall biogenesis; peptidoglycan biosynthesis.</text>
</comment>
<dbReference type="GO" id="GO:0051301">
    <property type="term" value="P:cell division"/>
    <property type="evidence" value="ECO:0007669"/>
    <property type="project" value="UniProtKB-KW"/>
</dbReference>
<comment type="catalytic activity">
    <reaction evidence="10 11">
        <text>D-alanyl-D-alanine + UDP-N-acetyl-alpha-D-muramoyl-L-alanyl-gamma-D-glutamyl-meso-2,6-diaminopimelate + ATP = UDP-N-acetyl-alpha-D-muramoyl-L-alanyl-gamma-D-glutamyl-meso-2,6-diaminopimeloyl-D-alanyl-D-alanine + ADP + phosphate + H(+)</text>
        <dbReference type="Rhea" id="RHEA:28374"/>
        <dbReference type="ChEBI" id="CHEBI:15378"/>
        <dbReference type="ChEBI" id="CHEBI:30616"/>
        <dbReference type="ChEBI" id="CHEBI:43474"/>
        <dbReference type="ChEBI" id="CHEBI:57822"/>
        <dbReference type="ChEBI" id="CHEBI:61386"/>
        <dbReference type="ChEBI" id="CHEBI:83905"/>
        <dbReference type="ChEBI" id="CHEBI:456216"/>
        <dbReference type="EC" id="6.3.2.10"/>
    </reaction>
</comment>
<evidence type="ECO:0000256" key="4">
    <source>
        <dbReference type="ARBA" id="ARBA00022741"/>
    </source>
</evidence>
<sequence length="448" mass="48793">MKLNLSLNKIAEIMNAKLISANPNAKVASFVTDSRVVAPGDAFIALKGQNHDGRRFIPEVLKKGAAVVVAEAEGFTVPEKSKASFLLVDDALKALQALAKYHRVNSTLKVAAITGSNGKSTTKQMLRAICETAGETVANMGNFNNQFGVPFSLLEIQDKHKYGVFELGASKEGDIEEIASLAVPDAAVITNVGPSHLEFFHDMETVFRTKTEIAKCLNFGGTLVYNADDEFLSRLKTEFKGKSISFGFTPGADLQILETDNFSFTYKGEAYMIDVKLERHDKLNAAAAAAAAIALGVYMDNVKKGLLSFTPMPMRLERVEKNGAHFILDCYNANPASMKNALEILGRETASPRIAVLGDMKELGPSSKEYHRLLARYVQDNRVEYAFLAGPEMKYAYEVLKSAPGVKTFYAATPEGWTKELSAAVSNGGTCLVKASRSMNFENVLKEI</sequence>
<comment type="similarity">
    <text evidence="10">Belongs to the MurCDEF family. MurF subfamily.</text>
</comment>
<accession>A0A650EN07</accession>
<comment type="function">
    <text evidence="10 11">Involved in cell wall formation. Catalyzes the final step in the synthesis of UDP-N-acetylmuramoyl-pentapeptide, the precursor of murein.</text>
</comment>
<dbReference type="Gene3D" id="3.90.190.20">
    <property type="entry name" value="Mur ligase, C-terminal domain"/>
    <property type="match status" value="1"/>
</dbReference>
<dbReference type="GO" id="GO:0047480">
    <property type="term" value="F:UDP-N-acetylmuramoyl-tripeptide-D-alanyl-D-alanine ligase activity"/>
    <property type="evidence" value="ECO:0007669"/>
    <property type="project" value="UniProtKB-UniRule"/>
</dbReference>
<keyword evidence="6 10" id="KW-0133">Cell shape</keyword>
<comment type="caution">
    <text evidence="10">Lacks conserved residue(s) required for the propagation of feature annotation.</text>
</comment>
<evidence type="ECO:0000256" key="6">
    <source>
        <dbReference type="ARBA" id="ARBA00022960"/>
    </source>
</evidence>
<comment type="subcellular location">
    <subcellularLocation>
        <location evidence="10 11">Cytoplasm</location>
    </subcellularLocation>
</comment>
<keyword evidence="9 10" id="KW-0961">Cell wall biogenesis/degradation</keyword>
<name>A0A650EN07_9BACT</name>
<evidence type="ECO:0000259" key="13">
    <source>
        <dbReference type="Pfam" id="PF02875"/>
    </source>
</evidence>
<dbReference type="InterPro" id="IPR036615">
    <property type="entry name" value="Mur_ligase_C_dom_sf"/>
</dbReference>
<dbReference type="NCBIfam" id="TIGR01143">
    <property type="entry name" value="murF"/>
    <property type="match status" value="1"/>
</dbReference>
<dbReference type="GO" id="GO:0005737">
    <property type="term" value="C:cytoplasm"/>
    <property type="evidence" value="ECO:0007669"/>
    <property type="project" value="UniProtKB-SubCell"/>
</dbReference>
<feature type="domain" description="Mur ligase N-terminal catalytic" evidence="12">
    <location>
        <begin position="32"/>
        <end position="102"/>
    </location>
</feature>
<dbReference type="InterPro" id="IPR036565">
    <property type="entry name" value="Mur-like_cat_sf"/>
</dbReference>
<keyword evidence="8 10" id="KW-0131">Cell cycle</keyword>
<gene>
    <name evidence="10 15" type="primary">murF</name>
    <name evidence="15" type="ORF">Elusimicrob1349_0280</name>
</gene>
<dbReference type="GO" id="GO:0071555">
    <property type="term" value="P:cell wall organization"/>
    <property type="evidence" value="ECO:0007669"/>
    <property type="project" value="UniProtKB-KW"/>
</dbReference>
<dbReference type="PANTHER" id="PTHR43024:SF1">
    <property type="entry name" value="UDP-N-ACETYLMURAMOYL-TRIPEPTIDE--D-ALANYL-D-ALANINE LIGASE"/>
    <property type="match status" value="1"/>
</dbReference>
<evidence type="ECO:0000256" key="7">
    <source>
        <dbReference type="ARBA" id="ARBA00022984"/>
    </source>
</evidence>
<evidence type="ECO:0000256" key="9">
    <source>
        <dbReference type="ARBA" id="ARBA00023316"/>
    </source>
</evidence>
<evidence type="ECO:0000256" key="11">
    <source>
        <dbReference type="RuleBase" id="RU004136"/>
    </source>
</evidence>
<keyword evidence="4 10" id="KW-0547">Nucleotide-binding</keyword>
<dbReference type="AlphaFoldDB" id="A0A650EN07"/>
<keyword evidence="3 10" id="KW-0132">Cell division</keyword>
<feature type="domain" description="Mur ligase central" evidence="14">
    <location>
        <begin position="113"/>
        <end position="292"/>
    </location>
</feature>
<dbReference type="InterPro" id="IPR000713">
    <property type="entry name" value="Mur_ligase_N"/>
</dbReference>
<dbReference type="SUPFAM" id="SSF53244">
    <property type="entry name" value="MurD-like peptide ligases, peptide-binding domain"/>
    <property type="match status" value="1"/>
</dbReference>
<keyword evidence="2 10" id="KW-0436">Ligase</keyword>
<proteinExistence type="inferred from homology"/>
<dbReference type="UniPathway" id="UPA00219"/>
<evidence type="ECO:0000256" key="5">
    <source>
        <dbReference type="ARBA" id="ARBA00022840"/>
    </source>
</evidence>
<dbReference type="SUPFAM" id="SSF63418">
    <property type="entry name" value="MurE/MurF N-terminal domain"/>
    <property type="match status" value="1"/>
</dbReference>
<dbReference type="Gene3D" id="3.40.1190.10">
    <property type="entry name" value="Mur-like, catalytic domain"/>
    <property type="match status" value="1"/>
</dbReference>
<keyword evidence="7 10" id="KW-0573">Peptidoglycan synthesis</keyword>
<evidence type="ECO:0000256" key="8">
    <source>
        <dbReference type="ARBA" id="ARBA00023306"/>
    </source>
</evidence>
<dbReference type="Pfam" id="PF02875">
    <property type="entry name" value="Mur_ligase_C"/>
    <property type="match status" value="1"/>
</dbReference>
<evidence type="ECO:0000256" key="3">
    <source>
        <dbReference type="ARBA" id="ARBA00022618"/>
    </source>
</evidence>
<dbReference type="GO" id="GO:0008766">
    <property type="term" value="F:UDP-N-acetylmuramoylalanyl-D-glutamyl-2,6-diaminopimelate-D-alanyl-D-alanine ligase activity"/>
    <property type="evidence" value="ECO:0007669"/>
    <property type="project" value="RHEA"/>
</dbReference>
<evidence type="ECO:0000256" key="2">
    <source>
        <dbReference type="ARBA" id="ARBA00022598"/>
    </source>
</evidence>
<dbReference type="EC" id="6.3.2.10" evidence="10 11"/>